<sequence length="83" mass="9076">MSTPRLTYILSRYTPHLHPSLRPTNPPRNLDPIFAVGIGTAAVALRINRDEKAKGFATKDIVEMLRRRINLAVAQLGGKPGGS</sequence>
<dbReference type="Proteomes" id="UP000504638">
    <property type="component" value="Unplaced"/>
</dbReference>
<organism evidence="1">
    <name type="scientific">Eremomyces bilateralis CBS 781.70</name>
    <dbReference type="NCBI Taxonomy" id="1392243"/>
    <lineage>
        <taxon>Eukaryota</taxon>
        <taxon>Fungi</taxon>
        <taxon>Dikarya</taxon>
        <taxon>Ascomycota</taxon>
        <taxon>Pezizomycotina</taxon>
        <taxon>Dothideomycetes</taxon>
        <taxon>Dothideomycetes incertae sedis</taxon>
        <taxon>Eremomycetales</taxon>
        <taxon>Eremomycetaceae</taxon>
        <taxon>Eremomyces</taxon>
    </lineage>
</organism>
<protein>
    <submittedName>
        <fullName evidence="1 3">Uncharacterized protein</fullName>
    </submittedName>
</protein>
<evidence type="ECO:0000313" key="1">
    <source>
        <dbReference type="EMBL" id="KAF1814618.1"/>
    </source>
</evidence>
<dbReference type="GO" id="GO:0009306">
    <property type="term" value="P:protein secretion"/>
    <property type="evidence" value="ECO:0007669"/>
    <property type="project" value="InterPro"/>
</dbReference>
<proteinExistence type="predicted"/>
<dbReference type="EMBL" id="ML975153">
    <property type="protein sequence ID" value="KAF1814618.1"/>
    <property type="molecule type" value="Genomic_DNA"/>
</dbReference>
<reference evidence="3" key="2">
    <citation type="submission" date="2020-04" db="EMBL/GenBank/DDBJ databases">
        <authorList>
            <consortium name="NCBI Genome Project"/>
        </authorList>
    </citation>
    <scope>NUCLEOTIDE SEQUENCE</scope>
    <source>
        <strain evidence="3">CBS 781.70</strain>
    </source>
</reference>
<dbReference type="GeneID" id="54416773"/>
<reference evidence="1 3" key="1">
    <citation type="submission" date="2020-01" db="EMBL/GenBank/DDBJ databases">
        <authorList>
            <consortium name="DOE Joint Genome Institute"/>
            <person name="Haridas S."/>
            <person name="Albert R."/>
            <person name="Binder M."/>
            <person name="Bloem J."/>
            <person name="Labutti K."/>
            <person name="Salamov A."/>
            <person name="Andreopoulos B."/>
            <person name="Baker S.E."/>
            <person name="Barry K."/>
            <person name="Bills G."/>
            <person name="Bluhm B.H."/>
            <person name="Cannon C."/>
            <person name="Castanera R."/>
            <person name="Culley D.E."/>
            <person name="Daum C."/>
            <person name="Ezra D."/>
            <person name="Gonzalez J.B."/>
            <person name="Henrissat B."/>
            <person name="Kuo A."/>
            <person name="Liang C."/>
            <person name="Lipzen A."/>
            <person name="Lutzoni F."/>
            <person name="Magnuson J."/>
            <person name="Mondo S."/>
            <person name="Nolan M."/>
            <person name="Ohm R."/>
            <person name="Pangilinan J."/>
            <person name="Park H.-J."/>
            <person name="Ramirez L."/>
            <person name="Alfaro M."/>
            <person name="Sun H."/>
            <person name="Tritt A."/>
            <person name="Yoshinaga Y."/>
            <person name="Zwiers L.-H."/>
            <person name="Turgeon B.G."/>
            <person name="Goodwin S.B."/>
            <person name="Spatafora J.W."/>
            <person name="Crous P.W."/>
            <person name="Grigoriev I.V."/>
        </authorList>
    </citation>
    <scope>NUCLEOTIDE SEQUENCE</scope>
    <source>
        <strain evidence="1 3">CBS 781.70</strain>
    </source>
</reference>
<accession>A0A6G1G957</accession>
<dbReference type="AlphaFoldDB" id="A0A6G1G957"/>
<dbReference type="Pfam" id="PF11654">
    <property type="entry name" value="NCE101"/>
    <property type="match status" value="1"/>
</dbReference>
<dbReference type="OrthoDB" id="2155101at2759"/>
<gene>
    <name evidence="1 3" type="ORF">P152DRAFT_393484</name>
</gene>
<evidence type="ECO:0000313" key="2">
    <source>
        <dbReference type="Proteomes" id="UP000504638"/>
    </source>
</evidence>
<dbReference type="RefSeq" id="XP_033536249.1">
    <property type="nucleotide sequence ID" value="XM_033676203.1"/>
</dbReference>
<reference evidence="3" key="3">
    <citation type="submission" date="2025-04" db="UniProtKB">
        <authorList>
            <consortium name="RefSeq"/>
        </authorList>
    </citation>
    <scope>IDENTIFICATION</scope>
    <source>
        <strain evidence="3">CBS 781.70</strain>
    </source>
</reference>
<evidence type="ECO:0000313" key="3">
    <source>
        <dbReference type="RefSeq" id="XP_033536249.1"/>
    </source>
</evidence>
<dbReference type="InterPro" id="IPR024242">
    <property type="entry name" value="NCE101"/>
</dbReference>
<keyword evidence="2" id="KW-1185">Reference proteome</keyword>
<name>A0A6G1G957_9PEZI</name>